<sequence length="354" mass="39350">MRILHVDTGKEWRGGQRQALFLHHGLIEHGHESLMVCSPEGELIKRAENTESLCFRSEADPTYIFRLLKIIRRFKPDIVHSHDSHSLTPCIAASWLNDSFKLVHTRRVDFTLKKKLFNKYRSSRVNLVAISKAIKNIMADSGIPQERISLIYSGSDKPKAFNTALAAEIRSRLNPQGKTVIGTVANFSDHKDYPTLLRAFDRLCGQRQDVLLLPVGDGPMFGEIKALADTLKCRENIVFTGFCPDVPEMLSIMDIFTMTSKTEGLCTSIIDAMNASLPTVATRAGGIPELVSDGETGYLCGIGDDAALAAAYGRLLDNESLRSTMAENAFGRAYDFSAEKMVLSYIDLYKNLLK</sequence>
<keyword evidence="4" id="KW-1185">Reference proteome</keyword>
<evidence type="ECO:0000259" key="2">
    <source>
        <dbReference type="Pfam" id="PF13439"/>
    </source>
</evidence>
<organism evidence="3 4">
    <name type="scientific">Geovibrio thiophilus</name>
    <dbReference type="NCBI Taxonomy" id="139438"/>
    <lineage>
        <taxon>Bacteria</taxon>
        <taxon>Pseudomonadati</taxon>
        <taxon>Deferribacterota</taxon>
        <taxon>Deferribacteres</taxon>
        <taxon>Deferribacterales</taxon>
        <taxon>Geovibrionaceae</taxon>
        <taxon>Geovibrio</taxon>
    </lineage>
</organism>
<accession>A0A410JVE6</accession>
<dbReference type="KEGG" id="gtl:EP073_01690"/>
<dbReference type="Pfam" id="PF00534">
    <property type="entry name" value="Glycos_transf_1"/>
    <property type="match status" value="1"/>
</dbReference>
<dbReference type="InterPro" id="IPR028098">
    <property type="entry name" value="Glyco_trans_4-like_N"/>
</dbReference>
<dbReference type="EMBL" id="CP035108">
    <property type="protein sequence ID" value="QAR32154.1"/>
    <property type="molecule type" value="Genomic_DNA"/>
</dbReference>
<evidence type="ECO:0000259" key="1">
    <source>
        <dbReference type="Pfam" id="PF00534"/>
    </source>
</evidence>
<dbReference type="SUPFAM" id="SSF53756">
    <property type="entry name" value="UDP-Glycosyltransferase/glycogen phosphorylase"/>
    <property type="match status" value="1"/>
</dbReference>
<name>A0A410JVE6_9BACT</name>
<reference evidence="3 4" key="1">
    <citation type="submission" date="2019-01" db="EMBL/GenBank/DDBJ databases">
        <title>Geovibrio thiophilus DSM 11263, complete genome.</title>
        <authorList>
            <person name="Spring S."/>
            <person name="Bunk B."/>
            <person name="Sproer C."/>
        </authorList>
    </citation>
    <scope>NUCLEOTIDE SEQUENCE [LARGE SCALE GENOMIC DNA]</scope>
    <source>
        <strain evidence="3 4">DSM 11263</strain>
    </source>
</reference>
<protein>
    <submittedName>
        <fullName evidence="3">Glycosyltransferase family 1 protein</fullName>
    </submittedName>
</protein>
<dbReference type="PANTHER" id="PTHR12526:SF630">
    <property type="entry name" value="GLYCOSYLTRANSFERASE"/>
    <property type="match status" value="1"/>
</dbReference>
<dbReference type="PANTHER" id="PTHR12526">
    <property type="entry name" value="GLYCOSYLTRANSFERASE"/>
    <property type="match status" value="1"/>
</dbReference>
<dbReference type="AlphaFoldDB" id="A0A410JVE6"/>
<dbReference type="Proteomes" id="UP000287502">
    <property type="component" value="Chromosome"/>
</dbReference>
<dbReference type="Pfam" id="PF13439">
    <property type="entry name" value="Glyco_transf_4"/>
    <property type="match status" value="1"/>
</dbReference>
<feature type="domain" description="Glycosyl transferase family 1" evidence="1">
    <location>
        <begin position="170"/>
        <end position="329"/>
    </location>
</feature>
<dbReference type="GO" id="GO:0016757">
    <property type="term" value="F:glycosyltransferase activity"/>
    <property type="evidence" value="ECO:0007669"/>
    <property type="project" value="InterPro"/>
</dbReference>
<feature type="domain" description="Glycosyltransferase subfamily 4-like N-terminal" evidence="2">
    <location>
        <begin position="13"/>
        <end position="156"/>
    </location>
</feature>
<dbReference type="InterPro" id="IPR001296">
    <property type="entry name" value="Glyco_trans_1"/>
</dbReference>
<dbReference type="RefSeq" id="WP_128465441.1">
    <property type="nucleotide sequence ID" value="NZ_CP035108.1"/>
</dbReference>
<gene>
    <name evidence="3" type="ORF">EP073_01690</name>
</gene>
<keyword evidence="3" id="KW-0808">Transferase</keyword>
<evidence type="ECO:0000313" key="4">
    <source>
        <dbReference type="Proteomes" id="UP000287502"/>
    </source>
</evidence>
<proteinExistence type="predicted"/>
<evidence type="ECO:0000313" key="3">
    <source>
        <dbReference type="EMBL" id="QAR32154.1"/>
    </source>
</evidence>
<dbReference type="Gene3D" id="3.40.50.2000">
    <property type="entry name" value="Glycogen Phosphorylase B"/>
    <property type="match status" value="2"/>
</dbReference>
<dbReference type="OrthoDB" id="9775208at2"/>